<dbReference type="SMART" id="SM00231">
    <property type="entry name" value="FA58C"/>
    <property type="match status" value="2"/>
</dbReference>
<dbReference type="InterPro" id="IPR008979">
    <property type="entry name" value="Galactose-bd-like_sf"/>
</dbReference>
<dbReference type="Gene3D" id="2.60.120.260">
    <property type="entry name" value="Galactose-binding domain-like"/>
    <property type="match status" value="4"/>
</dbReference>
<name>A0A915EZM4_9CEST</name>
<keyword evidence="2" id="KW-0732">Signal</keyword>
<dbReference type="PROSITE" id="PS01286">
    <property type="entry name" value="FA58C_2"/>
    <property type="match status" value="2"/>
</dbReference>
<dbReference type="PROSITE" id="PS50022">
    <property type="entry name" value="FA58C_3"/>
    <property type="match status" value="2"/>
</dbReference>
<evidence type="ECO:0000256" key="1">
    <source>
        <dbReference type="SAM" id="MobiDB-lite"/>
    </source>
</evidence>
<feature type="chain" id="PRO_5036941026" evidence="2">
    <location>
        <begin position="28"/>
        <end position="695"/>
    </location>
</feature>
<feature type="signal peptide" evidence="2">
    <location>
        <begin position="1"/>
        <end position="27"/>
    </location>
</feature>
<protein>
    <submittedName>
        <fullName evidence="5">F5/8 type C domain-containing protein</fullName>
    </submittedName>
</protein>
<keyword evidence="4" id="KW-1185">Reference proteome</keyword>
<dbReference type="InterPro" id="IPR000421">
    <property type="entry name" value="FA58C"/>
</dbReference>
<reference evidence="5" key="1">
    <citation type="submission" date="2022-11" db="UniProtKB">
        <authorList>
            <consortium name="WormBaseParasite"/>
        </authorList>
    </citation>
    <scope>IDENTIFICATION</scope>
</reference>
<accession>A0A915EZM4</accession>
<sequence length="695" mass="78045">MRGPRQPTHLLLLLALHCTQCTLRVRGDTQPVMRMDKSATGGTFPYNPIYDACEQDDPLGMISGAITDAQISTSSYIEEGGWVISKCAPTNARPFLANGLAWCPKYKSSTEWLQIDLGVRATVRLALNVVIPADDIGSTLSAARVARTVAGITGVLLQGRGDGDEWVASYTLSFSDDGIFWRFANDLYHNQRIFEGNIDSYQVKHTYLDEAVVTRFVRIYPFTWNRHPSLRVELIGCQPCRQLLGTPPYARYGASTTRSKKHGKTCTAEDGHYFSNKAWCAKRQNGMQWYQIDLGPPTLINGIVLRPRGDSKWQQYVTLFKLSYSNDSLLWFFYKDAAHLDQRVFTGNTQTLTERVHYLAAPVVARYVRIHPISWRGRIAMRVGLLGCRHRGNCEPGFFRINDKSSCVPNLAYKKDAWMSNNPENPRRKSSSSPPVPYNSVPQNPQTPVYSFLPPTLPTPSQTTPTRSSAFFLDATPKPVSPTTPINDWSLHDVMLGDAGYVAKDEVAMRAVDGFTGLEEAREEGKPMGQQEKQLKDAYFRANSKRALRSVSAVEPQLHQCTILQYTWPFQETPSWYVDLQEPQEVQGIILYTGGHGKSEAYRKLIAQSLQGSSELVLRMNNLERVAVYVEGEYVPGGRQLCGHVTRLNDAVFAPKLHITCQRPTTGRYVIVEAYGLMATWPKDYLAALCEVQVY</sequence>
<dbReference type="Proteomes" id="UP000887562">
    <property type="component" value="Unplaced"/>
</dbReference>
<evidence type="ECO:0000313" key="4">
    <source>
        <dbReference type="Proteomes" id="UP000887562"/>
    </source>
</evidence>
<proteinExistence type="predicted"/>
<evidence type="ECO:0000256" key="2">
    <source>
        <dbReference type="SAM" id="SignalP"/>
    </source>
</evidence>
<feature type="domain" description="F5/8 type C" evidence="3">
    <location>
        <begin position="240"/>
        <end position="388"/>
    </location>
</feature>
<feature type="domain" description="F5/8 type C" evidence="3">
    <location>
        <begin position="53"/>
        <end position="237"/>
    </location>
</feature>
<evidence type="ECO:0000259" key="3">
    <source>
        <dbReference type="PROSITE" id="PS50022"/>
    </source>
</evidence>
<feature type="region of interest" description="Disordered" evidence="1">
    <location>
        <begin position="418"/>
        <end position="477"/>
    </location>
</feature>
<dbReference type="PANTHER" id="PTHR24543:SF334">
    <property type="entry name" value="F5_8 TYPE C DOMAIN-CONTAINING PROTEIN"/>
    <property type="match status" value="1"/>
</dbReference>
<organism evidence="4 5">
    <name type="scientific">Echinococcus canadensis</name>
    <dbReference type="NCBI Taxonomy" id="519352"/>
    <lineage>
        <taxon>Eukaryota</taxon>
        <taxon>Metazoa</taxon>
        <taxon>Spiralia</taxon>
        <taxon>Lophotrochozoa</taxon>
        <taxon>Platyhelminthes</taxon>
        <taxon>Cestoda</taxon>
        <taxon>Eucestoda</taxon>
        <taxon>Cyclophyllidea</taxon>
        <taxon>Taeniidae</taxon>
        <taxon>Echinococcus</taxon>
        <taxon>Echinococcus canadensis group</taxon>
    </lineage>
</organism>
<dbReference type="WBParaSite" id="maker-E.canG7_contigs_7038-snap-gene-2.58-mRNA-1">
    <property type="protein sequence ID" value="maker-E.canG7_contigs_7038-snap-gene-2.58-mRNA-1"/>
    <property type="gene ID" value="EcG7_00343"/>
</dbReference>
<dbReference type="AlphaFoldDB" id="A0A915EZM4"/>
<evidence type="ECO:0000313" key="5">
    <source>
        <dbReference type="WBParaSite" id="maker-E.canG7_contigs_7038-snap-gene-2.58-mRNA-1"/>
    </source>
</evidence>
<dbReference type="CDD" id="cd00057">
    <property type="entry name" value="FA58C"/>
    <property type="match status" value="2"/>
</dbReference>
<dbReference type="PANTHER" id="PTHR24543">
    <property type="entry name" value="MULTICOPPER OXIDASE-RELATED"/>
    <property type="match status" value="1"/>
</dbReference>
<dbReference type="SUPFAM" id="SSF49785">
    <property type="entry name" value="Galactose-binding domain-like"/>
    <property type="match status" value="4"/>
</dbReference>
<dbReference type="Pfam" id="PF00754">
    <property type="entry name" value="F5_F8_type_C"/>
    <property type="match status" value="2"/>
</dbReference>